<evidence type="ECO:0000256" key="1">
    <source>
        <dbReference type="SAM" id="MobiDB-lite"/>
    </source>
</evidence>
<dbReference type="SUPFAM" id="SSF46689">
    <property type="entry name" value="Homeodomain-like"/>
    <property type="match status" value="1"/>
</dbReference>
<evidence type="ECO:0000313" key="2">
    <source>
        <dbReference type="EMBL" id="MBO0348101.1"/>
    </source>
</evidence>
<organism evidence="2 3">
    <name type="scientific">Phormidium pseudopriestleyi FRX01</name>
    <dbReference type="NCBI Taxonomy" id="1759528"/>
    <lineage>
        <taxon>Bacteria</taxon>
        <taxon>Bacillati</taxon>
        <taxon>Cyanobacteriota</taxon>
        <taxon>Cyanophyceae</taxon>
        <taxon>Oscillatoriophycideae</taxon>
        <taxon>Oscillatoriales</taxon>
        <taxon>Oscillatoriaceae</taxon>
        <taxon>Phormidium</taxon>
    </lineage>
</organism>
<name>A0ABS3FN76_9CYAN</name>
<feature type="region of interest" description="Disordered" evidence="1">
    <location>
        <begin position="144"/>
        <end position="164"/>
    </location>
</feature>
<dbReference type="InterPro" id="IPR009057">
    <property type="entry name" value="Homeodomain-like_sf"/>
</dbReference>
<accession>A0ABS3FN76</accession>
<feature type="compositionally biased region" description="Polar residues" evidence="1">
    <location>
        <begin position="154"/>
        <end position="164"/>
    </location>
</feature>
<dbReference type="Pfam" id="PF13565">
    <property type="entry name" value="HTH_32"/>
    <property type="match status" value="1"/>
</dbReference>
<dbReference type="RefSeq" id="WP_207086668.1">
    <property type="nucleotide sequence ID" value="NZ_JAFLQW010000072.1"/>
</dbReference>
<comment type="caution">
    <text evidence="2">The sequence shown here is derived from an EMBL/GenBank/DDBJ whole genome shotgun (WGS) entry which is preliminary data.</text>
</comment>
<dbReference type="EMBL" id="JAFLQW010000072">
    <property type="protein sequence ID" value="MBO0348101.1"/>
    <property type="molecule type" value="Genomic_DNA"/>
</dbReference>
<gene>
    <name evidence="2" type="ORF">J0895_03090</name>
</gene>
<protein>
    <submittedName>
        <fullName evidence="2">Helix-turn-helix domain-containing protein</fullName>
    </submittedName>
</protein>
<evidence type="ECO:0000313" key="3">
    <source>
        <dbReference type="Proteomes" id="UP000664844"/>
    </source>
</evidence>
<reference evidence="2 3" key="1">
    <citation type="submission" date="2021-03" db="EMBL/GenBank/DDBJ databases">
        <title>Metabolic Capacity of the Antarctic Cyanobacterium Phormidium pseudopriestleyi that Sustains Oxygenic Photosynthesis in the Presence of Hydrogen Sulfide.</title>
        <authorList>
            <person name="Lumian J.E."/>
            <person name="Jungblut A.D."/>
            <person name="Dillon M.L."/>
            <person name="Hawes I."/>
            <person name="Doran P.T."/>
            <person name="Mackey T.J."/>
            <person name="Dick G.J."/>
            <person name="Grettenberger C.L."/>
            <person name="Sumner D.Y."/>
        </authorList>
    </citation>
    <scope>NUCLEOTIDE SEQUENCE [LARGE SCALE GENOMIC DNA]</scope>
    <source>
        <strain evidence="2 3">FRX01</strain>
    </source>
</reference>
<proteinExistence type="predicted"/>
<sequence>MANTLKLDIKEPADELKTRFKKETNAQKKERLHALYLLKSGKVTTLESLSRLLSRDTSTLYRWFQKYKHEGLDGLLKVYKPAGRPITIPPEALEKLKLRIQSNEGFNSYGEIQSWLKEACGVDVDYHVVYRAVRYKFQGKFKSNRRSRSRRNSPLSALQISSFN</sequence>
<dbReference type="Proteomes" id="UP000664844">
    <property type="component" value="Unassembled WGS sequence"/>
</dbReference>
<keyword evidence="3" id="KW-1185">Reference proteome</keyword>